<keyword evidence="3 6" id="KW-0812">Transmembrane</keyword>
<feature type="transmembrane region" description="Helical" evidence="6">
    <location>
        <begin position="6"/>
        <end position="23"/>
    </location>
</feature>
<feature type="transmembrane region" description="Helical" evidence="6">
    <location>
        <begin position="279"/>
        <end position="301"/>
    </location>
</feature>
<protein>
    <submittedName>
        <fullName evidence="8">Flp pilus assembly protein TadB</fullName>
    </submittedName>
</protein>
<organism evidence="8 9">
    <name type="scientific">Micromonospora matsumotoense</name>
    <dbReference type="NCBI Taxonomy" id="121616"/>
    <lineage>
        <taxon>Bacteria</taxon>
        <taxon>Bacillati</taxon>
        <taxon>Actinomycetota</taxon>
        <taxon>Actinomycetes</taxon>
        <taxon>Micromonosporales</taxon>
        <taxon>Micromonosporaceae</taxon>
        <taxon>Micromonospora</taxon>
    </lineage>
</organism>
<keyword evidence="9" id="KW-1185">Reference proteome</keyword>
<dbReference type="AlphaFoldDB" id="A0A1C4TWK1"/>
<name>A0A1C4TWK1_9ACTN</name>
<sequence>MITAVVLGLGTGLGLAMLAAYAFPPRLTLAQAFAVLHPPTTGRTIMVRPVIAPDEAGRLASVGRPFVPLLVRLGLPRASVRADLGICGREPARHLAEQAAMALLGLLIPPAFAALVTLGGTPIGWQLPVWASLILAALGMFVPDLALASEAVKRRAELRNAVSAMLDLVVISLAGGAGVEQALRDATDDAEGWAQQALRQAVEAAHLRRRPPWQTLGELGETTGMTALAELSAALSMAGSEGARIKATLSARSAALMTHQLAEAEAAAASATERMVLPLVLLLGGFMIFLMFPAFATILGAF</sequence>
<accession>A0A1C4TWK1</accession>
<dbReference type="RefSeq" id="WP_091237217.1">
    <property type="nucleotide sequence ID" value="NZ_FMCU01000001.1"/>
</dbReference>
<dbReference type="Proteomes" id="UP000198797">
    <property type="component" value="Unassembled WGS sequence"/>
</dbReference>
<evidence type="ECO:0000313" key="9">
    <source>
        <dbReference type="Proteomes" id="UP000198797"/>
    </source>
</evidence>
<evidence type="ECO:0000256" key="6">
    <source>
        <dbReference type="SAM" id="Phobius"/>
    </source>
</evidence>
<evidence type="ECO:0000256" key="1">
    <source>
        <dbReference type="ARBA" id="ARBA00004651"/>
    </source>
</evidence>
<evidence type="ECO:0000256" key="5">
    <source>
        <dbReference type="ARBA" id="ARBA00023136"/>
    </source>
</evidence>
<comment type="subcellular location">
    <subcellularLocation>
        <location evidence="1">Cell membrane</location>
        <topology evidence="1">Multi-pass membrane protein</topology>
    </subcellularLocation>
</comment>
<evidence type="ECO:0000256" key="3">
    <source>
        <dbReference type="ARBA" id="ARBA00022692"/>
    </source>
</evidence>
<dbReference type="PANTHER" id="PTHR35007">
    <property type="entry name" value="INTEGRAL MEMBRANE PROTEIN-RELATED"/>
    <property type="match status" value="1"/>
</dbReference>
<proteinExistence type="predicted"/>
<feature type="transmembrane region" description="Helical" evidence="6">
    <location>
        <begin position="99"/>
        <end position="123"/>
    </location>
</feature>
<gene>
    <name evidence="8" type="ORF">GA0070216_10137</name>
</gene>
<dbReference type="Pfam" id="PF00482">
    <property type="entry name" value="T2SSF"/>
    <property type="match status" value="1"/>
</dbReference>
<dbReference type="GO" id="GO:0005886">
    <property type="term" value="C:plasma membrane"/>
    <property type="evidence" value="ECO:0007669"/>
    <property type="project" value="UniProtKB-SubCell"/>
</dbReference>
<evidence type="ECO:0000256" key="2">
    <source>
        <dbReference type="ARBA" id="ARBA00022475"/>
    </source>
</evidence>
<dbReference type="STRING" id="121616.GA0070216_10137"/>
<feature type="domain" description="Type II secretion system protein GspF" evidence="7">
    <location>
        <begin position="166"/>
        <end position="293"/>
    </location>
</feature>
<keyword evidence="2" id="KW-1003">Cell membrane</keyword>
<keyword evidence="4 6" id="KW-1133">Transmembrane helix</keyword>
<keyword evidence="5 6" id="KW-0472">Membrane</keyword>
<dbReference type="PANTHER" id="PTHR35007:SF1">
    <property type="entry name" value="PILUS ASSEMBLY PROTEIN"/>
    <property type="match status" value="1"/>
</dbReference>
<evidence type="ECO:0000313" key="8">
    <source>
        <dbReference type="EMBL" id="SCE63812.1"/>
    </source>
</evidence>
<evidence type="ECO:0000256" key="4">
    <source>
        <dbReference type="ARBA" id="ARBA00022989"/>
    </source>
</evidence>
<dbReference type="OrthoDB" id="5243064at2"/>
<evidence type="ECO:0000259" key="7">
    <source>
        <dbReference type="Pfam" id="PF00482"/>
    </source>
</evidence>
<dbReference type="InterPro" id="IPR018076">
    <property type="entry name" value="T2SS_GspF_dom"/>
</dbReference>
<reference evidence="9" key="1">
    <citation type="submission" date="2016-06" db="EMBL/GenBank/DDBJ databases">
        <authorList>
            <person name="Varghese N."/>
            <person name="Submissions Spin"/>
        </authorList>
    </citation>
    <scope>NUCLEOTIDE SEQUENCE [LARGE SCALE GENOMIC DNA]</scope>
    <source>
        <strain evidence="9">DSM 44100</strain>
    </source>
</reference>
<dbReference type="EMBL" id="FMCU01000001">
    <property type="protein sequence ID" value="SCE63812.1"/>
    <property type="molecule type" value="Genomic_DNA"/>
</dbReference>
<feature type="transmembrane region" description="Helical" evidence="6">
    <location>
        <begin position="129"/>
        <end position="149"/>
    </location>
</feature>